<dbReference type="PANTHER" id="PTHR43214">
    <property type="entry name" value="TWO-COMPONENT RESPONSE REGULATOR"/>
    <property type="match status" value="1"/>
</dbReference>
<feature type="compositionally biased region" description="Low complexity" evidence="4">
    <location>
        <begin position="46"/>
        <end position="55"/>
    </location>
</feature>
<dbReference type="SUPFAM" id="SSF52172">
    <property type="entry name" value="CheY-like"/>
    <property type="match status" value="1"/>
</dbReference>
<dbReference type="CDD" id="cd17535">
    <property type="entry name" value="REC_NarL-like"/>
    <property type="match status" value="1"/>
</dbReference>
<proteinExistence type="predicted"/>
<dbReference type="Gene3D" id="3.40.50.2300">
    <property type="match status" value="1"/>
</dbReference>
<dbReference type="InterPro" id="IPR039420">
    <property type="entry name" value="WalR-like"/>
</dbReference>
<feature type="domain" description="HTH luxR-type" evidence="5">
    <location>
        <begin position="319"/>
        <end position="384"/>
    </location>
</feature>
<dbReference type="Proteomes" id="UP000199155">
    <property type="component" value="Unassembled WGS sequence"/>
</dbReference>
<dbReference type="PROSITE" id="PS50043">
    <property type="entry name" value="HTH_LUXR_2"/>
    <property type="match status" value="1"/>
</dbReference>
<dbReference type="InterPro" id="IPR011006">
    <property type="entry name" value="CheY-like_superfamily"/>
</dbReference>
<feature type="modified residue" description="4-aspartylphosphate" evidence="3">
    <location>
        <position position="135"/>
    </location>
</feature>
<dbReference type="SUPFAM" id="SSF46894">
    <property type="entry name" value="C-terminal effector domain of the bipartite response regulators"/>
    <property type="match status" value="1"/>
</dbReference>
<organism evidence="7 8">
    <name type="scientific">Streptomyces indicus</name>
    <dbReference type="NCBI Taxonomy" id="417292"/>
    <lineage>
        <taxon>Bacteria</taxon>
        <taxon>Bacillati</taxon>
        <taxon>Actinomycetota</taxon>
        <taxon>Actinomycetes</taxon>
        <taxon>Kitasatosporales</taxon>
        <taxon>Streptomycetaceae</taxon>
        <taxon>Streptomyces</taxon>
    </lineage>
</organism>
<dbReference type="InterPro" id="IPR001789">
    <property type="entry name" value="Sig_transdc_resp-reg_receiver"/>
</dbReference>
<evidence type="ECO:0000259" key="5">
    <source>
        <dbReference type="PROSITE" id="PS50043"/>
    </source>
</evidence>
<dbReference type="Pfam" id="PF00072">
    <property type="entry name" value="Response_reg"/>
    <property type="match status" value="1"/>
</dbReference>
<dbReference type="PROSITE" id="PS00622">
    <property type="entry name" value="HTH_LUXR_1"/>
    <property type="match status" value="1"/>
</dbReference>
<dbReference type="InterPro" id="IPR036388">
    <property type="entry name" value="WH-like_DNA-bd_sf"/>
</dbReference>
<name>A0A1G9BI36_9ACTN</name>
<evidence type="ECO:0000313" key="8">
    <source>
        <dbReference type="Proteomes" id="UP000199155"/>
    </source>
</evidence>
<dbReference type="Gene3D" id="1.10.10.10">
    <property type="entry name" value="Winged helix-like DNA-binding domain superfamily/Winged helix DNA-binding domain"/>
    <property type="match status" value="1"/>
</dbReference>
<dbReference type="RefSeq" id="WP_093611688.1">
    <property type="nucleotide sequence ID" value="NZ_FNFF01000007.1"/>
</dbReference>
<dbReference type="PRINTS" id="PR00038">
    <property type="entry name" value="HTHLUXR"/>
</dbReference>
<keyword evidence="2" id="KW-0238">DNA-binding</keyword>
<dbReference type="CDD" id="cd06170">
    <property type="entry name" value="LuxR_C_like"/>
    <property type="match status" value="1"/>
</dbReference>
<dbReference type="Pfam" id="PF00196">
    <property type="entry name" value="GerE"/>
    <property type="match status" value="1"/>
</dbReference>
<feature type="compositionally biased region" description="Polar residues" evidence="4">
    <location>
        <begin position="289"/>
        <end position="301"/>
    </location>
</feature>
<dbReference type="GO" id="GO:0006355">
    <property type="term" value="P:regulation of DNA-templated transcription"/>
    <property type="evidence" value="ECO:0007669"/>
    <property type="project" value="InterPro"/>
</dbReference>
<keyword evidence="1 3" id="KW-0597">Phosphoprotein</keyword>
<dbReference type="GO" id="GO:0003677">
    <property type="term" value="F:DNA binding"/>
    <property type="evidence" value="ECO:0007669"/>
    <property type="project" value="UniProtKB-KW"/>
</dbReference>
<sequence length="386" mass="39711">MPEAAPSTGHTPAGTPIPPAPAEGSARPPATAPAAHTSHTSHHVSTHTSSHTSAPRSEHTPAGVPLPPEDPFGPVAPAARAALRVVVADDNPVVRAGLTALLGGRDDLQVVAEAADGRQALAAAQQHRPDVVLLDVRMPGVDGISALPFLVKVAPVLMLTYSRESSIVQEALRLGAGGYLVHGEFTADQLADAVRDIKAGRAHFTASAQDALLAHVRGHAPGPGHATGPGPAPGPGLPDGLGRVYETGIPFTGTSKVPGIPVQPSPSAPDAPAPHPADPRPPVSEPPFAQQSLSQMQSPVPQSEPAVPSGFPAAPQVRGPRPDFGLSAREVEVMDLIAAGMSNQQIAATCFISEKTVKNHINRIFAKLHSTSRSEAIAVWLGTVRR</sequence>
<dbReference type="STRING" id="417292.SAMN05421806_10769"/>
<dbReference type="SMART" id="SM00448">
    <property type="entry name" value="REC"/>
    <property type="match status" value="1"/>
</dbReference>
<keyword evidence="8" id="KW-1185">Reference proteome</keyword>
<evidence type="ECO:0000256" key="3">
    <source>
        <dbReference type="PROSITE-ProRule" id="PRU00169"/>
    </source>
</evidence>
<evidence type="ECO:0000313" key="7">
    <source>
        <dbReference type="EMBL" id="SDK39159.1"/>
    </source>
</evidence>
<gene>
    <name evidence="7" type="ORF">SAMN05421806_10769</name>
</gene>
<dbReference type="PROSITE" id="PS50110">
    <property type="entry name" value="RESPONSE_REGULATORY"/>
    <property type="match status" value="1"/>
</dbReference>
<dbReference type="InterPro" id="IPR000792">
    <property type="entry name" value="Tscrpt_reg_LuxR_C"/>
</dbReference>
<dbReference type="GO" id="GO:0000160">
    <property type="term" value="P:phosphorelay signal transduction system"/>
    <property type="evidence" value="ECO:0007669"/>
    <property type="project" value="InterPro"/>
</dbReference>
<feature type="domain" description="Response regulatory" evidence="6">
    <location>
        <begin position="84"/>
        <end position="197"/>
    </location>
</feature>
<reference evidence="7 8" key="1">
    <citation type="submission" date="2016-10" db="EMBL/GenBank/DDBJ databases">
        <authorList>
            <person name="de Groot N.N."/>
        </authorList>
    </citation>
    <scope>NUCLEOTIDE SEQUENCE [LARGE SCALE GENOMIC DNA]</scope>
    <source>
        <strain evidence="7 8">CGMCC 4.5727</strain>
    </source>
</reference>
<feature type="region of interest" description="Disordered" evidence="4">
    <location>
        <begin position="1"/>
        <end position="73"/>
    </location>
</feature>
<evidence type="ECO:0000256" key="4">
    <source>
        <dbReference type="SAM" id="MobiDB-lite"/>
    </source>
</evidence>
<protein>
    <submittedName>
        <fullName evidence="7">Regulatory protein, luxR family</fullName>
    </submittedName>
</protein>
<feature type="region of interest" description="Disordered" evidence="4">
    <location>
        <begin position="217"/>
        <end position="322"/>
    </location>
</feature>
<dbReference type="EMBL" id="FNFF01000007">
    <property type="protein sequence ID" value="SDK39159.1"/>
    <property type="molecule type" value="Genomic_DNA"/>
</dbReference>
<evidence type="ECO:0000259" key="6">
    <source>
        <dbReference type="PROSITE" id="PS50110"/>
    </source>
</evidence>
<feature type="compositionally biased region" description="Low complexity" evidence="4">
    <location>
        <begin position="219"/>
        <end position="229"/>
    </location>
</feature>
<evidence type="ECO:0000256" key="1">
    <source>
        <dbReference type="ARBA" id="ARBA00022553"/>
    </source>
</evidence>
<dbReference type="InterPro" id="IPR058245">
    <property type="entry name" value="NreC/VraR/RcsB-like_REC"/>
</dbReference>
<evidence type="ECO:0000256" key="2">
    <source>
        <dbReference type="ARBA" id="ARBA00023125"/>
    </source>
</evidence>
<dbReference type="SMART" id="SM00421">
    <property type="entry name" value="HTH_LUXR"/>
    <property type="match status" value="1"/>
</dbReference>
<accession>A0A1G9BI36</accession>
<dbReference type="InterPro" id="IPR016032">
    <property type="entry name" value="Sig_transdc_resp-reg_C-effctor"/>
</dbReference>
<feature type="compositionally biased region" description="Low complexity" evidence="4">
    <location>
        <begin position="22"/>
        <end position="38"/>
    </location>
</feature>
<dbReference type="AlphaFoldDB" id="A0A1G9BI36"/>
<dbReference type="OrthoDB" id="4172435at2"/>
<feature type="compositionally biased region" description="Pro residues" evidence="4">
    <location>
        <begin position="261"/>
        <end position="285"/>
    </location>
</feature>